<keyword evidence="4" id="KW-0256">Endoplasmic reticulum</keyword>
<comment type="pathway">
    <text evidence="2">Lipid metabolism.</text>
</comment>
<dbReference type="InterPro" id="IPR024512">
    <property type="entry name" value="Ser_palmitoyltrfase_ssu-like"/>
</dbReference>
<dbReference type="InterPro" id="IPR051900">
    <property type="entry name" value="SPT_small_subunit"/>
</dbReference>
<keyword evidence="3 10" id="KW-0812">Transmembrane</keyword>
<evidence type="ECO:0000256" key="1">
    <source>
        <dbReference type="ARBA" id="ARBA00004477"/>
    </source>
</evidence>
<dbReference type="HOGENOM" id="CLU_3052925_0_0_1"/>
<feature type="transmembrane region" description="Helical" evidence="10">
    <location>
        <begin position="34"/>
        <end position="52"/>
    </location>
</feature>
<evidence type="ECO:0000313" key="12">
    <source>
        <dbReference type="Proteomes" id="UP000015104"/>
    </source>
</evidence>
<name>T1K6M2_TETUR</name>
<dbReference type="AlphaFoldDB" id="T1K6M2"/>
<protein>
    <submittedName>
        <fullName evidence="11">Uncharacterized protein</fullName>
    </submittedName>
</protein>
<dbReference type="EnsemblMetazoa" id="tetur06g00990.1">
    <property type="protein sequence ID" value="tetur06g00990.1"/>
    <property type="gene ID" value="tetur06g00990"/>
</dbReference>
<comment type="subcellular location">
    <subcellularLocation>
        <location evidence="1">Endoplasmic reticulum membrane</location>
        <topology evidence="1">Multi-pass membrane protein</topology>
    </subcellularLocation>
</comment>
<evidence type="ECO:0000256" key="7">
    <source>
        <dbReference type="ARBA" id="ARBA00023098"/>
    </source>
</evidence>
<comment type="similarity">
    <text evidence="9">Belongs to the SPTSS family. SPTSSA subfamily.</text>
</comment>
<reference evidence="11" key="2">
    <citation type="submission" date="2015-06" db="UniProtKB">
        <authorList>
            <consortium name="EnsemblMetazoa"/>
        </authorList>
    </citation>
    <scope>IDENTIFICATION</scope>
</reference>
<dbReference type="EMBL" id="CAEY01001792">
    <property type="status" value="NOT_ANNOTATED_CDS"/>
    <property type="molecule type" value="Genomic_DNA"/>
</dbReference>
<dbReference type="GO" id="GO:0017059">
    <property type="term" value="C:serine palmitoyltransferase complex"/>
    <property type="evidence" value="ECO:0007669"/>
    <property type="project" value="TreeGrafter"/>
</dbReference>
<keyword evidence="5" id="KW-0746">Sphingolipid metabolism</keyword>
<dbReference type="PANTHER" id="PTHR47084:SF1">
    <property type="entry name" value="SERINE PALMITOYLTRANSFERASE SMALL SUBUNIT A"/>
    <property type="match status" value="1"/>
</dbReference>
<dbReference type="GO" id="GO:0046513">
    <property type="term" value="P:ceramide biosynthetic process"/>
    <property type="evidence" value="ECO:0007669"/>
    <property type="project" value="TreeGrafter"/>
</dbReference>
<keyword evidence="12" id="KW-1185">Reference proteome</keyword>
<dbReference type="Proteomes" id="UP000015104">
    <property type="component" value="Unassembled WGS sequence"/>
</dbReference>
<dbReference type="GO" id="GO:0005789">
    <property type="term" value="C:endoplasmic reticulum membrane"/>
    <property type="evidence" value="ECO:0007669"/>
    <property type="project" value="UniProtKB-SubCell"/>
</dbReference>
<keyword evidence="7" id="KW-0443">Lipid metabolism</keyword>
<proteinExistence type="inferred from homology"/>
<evidence type="ECO:0000313" key="11">
    <source>
        <dbReference type="EnsemblMetazoa" id="tetur06g00990.1"/>
    </source>
</evidence>
<evidence type="ECO:0000256" key="6">
    <source>
        <dbReference type="ARBA" id="ARBA00022989"/>
    </source>
</evidence>
<evidence type="ECO:0000256" key="4">
    <source>
        <dbReference type="ARBA" id="ARBA00022824"/>
    </source>
</evidence>
<dbReference type="PANTHER" id="PTHR47084">
    <property type="entry name" value="SERINE PALMITOYLTRANSFERASE SMALL SUBUNIT A"/>
    <property type="match status" value="1"/>
</dbReference>
<dbReference type="STRING" id="32264.T1K6M2"/>
<reference evidence="12" key="1">
    <citation type="submission" date="2011-08" db="EMBL/GenBank/DDBJ databases">
        <authorList>
            <person name="Rombauts S."/>
        </authorList>
    </citation>
    <scope>NUCLEOTIDE SEQUENCE</scope>
    <source>
        <strain evidence="12">London</strain>
    </source>
</reference>
<accession>T1K6M2</accession>
<dbReference type="GO" id="GO:0004758">
    <property type="term" value="F:serine C-palmitoyltransferase activity"/>
    <property type="evidence" value="ECO:0007669"/>
    <property type="project" value="TreeGrafter"/>
</dbReference>
<evidence type="ECO:0000256" key="10">
    <source>
        <dbReference type="SAM" id="Phobius"/>
    </source>
</evidence>
<keyword evidence="6 10" id="KW-1133">Transmembrane helix</keyword>
<evidence type="ECO:0000256" key="2">
    <source>
        <dbReference type="ARBA" id="ARBA00005189"/>
    </source>
</evidence>
<keyword evidence="8 10" id="KW-0472">Membrane</keyword>
<organism evidence="11 12">
    <name type="scientific">Tetranychus urticae</name>
    <name type="common">Two-spotted spider mite</name>
    <dbReference type="NCBI Taxonomy" id="32264"/>
    <lineage>
        <taxon>Eukaryota</taxon>
        <taxon>Metazoa</taxon>
        <taxon>Ecdysozoa</taxon>
        <taxon>Arthropoda</taxon>
        <taxon>Chelicerata</taxon>
        <taxon>Arachnida</taxon>
        <taxon>Acari</taxon>
        <taxon>Acariformes</taxon>
        <taxon>Trombidiformes</taxon>
        <taxon>Prostigmata</taxon>
        <taxon>Eleutherengona</taxon>
        <taxon>Raphignathae</taxon>
        <taxon>Tetranychoidea</taxon>
        <taxon>Tetranychidae</taxon>
        <taxon>Tetranychus</taxon>
    </lineage>
</organism>
<evidence type="ECO:0000256" key="9">
    <source>
        <dbReference type="ARBA" id="ARBA00038370"/>
    </source>
</evidence>
<evidence type="ECO:0000256" key="5">
    <source>
        <dbReference type="ARBA" id="ARBA00022919"/>
    </source>
</evidence>
<dbReference type="Pfam" id="PF11779">
    <property type="entry name" value="SPT_ssu-like"/>
    <property type="match status" value="1"/>
</dbReference>
<evidence type="ECO:0000256" key="8">
    <source>
        <dbReference type="ARBA" id="ARBA00023136"/>
    </source>
</evidence>
<sequence>MLEIIKRSTQKIKDWYLVYELTTNLYMLEPWEKLLFNSMLLVSISLFIWIMMPK</sequence>
<evidence type="ECO:0000256" key="3">
    <source>
        <dbReference type="ARBA" id="ARBA00022692"/>
    </source>
</evidence>